<comment type="catalytic activity">
    <reaction evidence="8">
        <text>RNA(n+1) + phosphate = RNA(n) + a ribonucleoside 5'-diphosphate</text>
        <dbReference type="Rhea" id="RHEA:22096"/>
        <dbReference type="Rhea" id="RHEA-COMP:14527"/>
        <dbReference type="Rhea" id="RHEA-COMP:17342"/>
        <dbReference type="ChEBI" id="CHEBI:43474"/>
        <dbReference type="ChEBI" id="CHEBI:57930"/>
        <dbReference type="ChEBI" id="CHEBI:140395"/>
        <dbReference type="EC" id="2.7.7.8"/>
    </reaction>
</comment>
<dbReference type="Gene3D" id="2.40.50.140">
    <property type="entry name" value="Nucleic acid-binding proteins"/>
    <property type="match status" value="1"/>
</dbReference>
<accession>A0A5C0VID7</accession>
<dbReference type="FunFam" id="2.40.50.140:FF:000189">
    <property type="entry name" value="Polyribonucleotide nucleotidyltransferase, putative"/>
    <property type="match status" value="1"/>
</dbReference>
<dbReference type="SUPFAM" id="SSF54791">
    <property type="entry name" value="Eukaryotic type KH-domain (KH-domain type I)"/>
    <property type="match status" value="1"/>
</dbReference>
<dbReference type="GO" id="GO:0004654">
    <property type="term" value="F:polyribonucleotide nucleotidyltransferase activity"/>
    <property type="evidence" value="ECO:0007669"/>
    <property type="project" value="UniProtKB-UniRule"/>
</dbReference>
<dbReference type="CDD" id="cd11364">
    <property type="entry name" value="RNase_PH_PNPase_2"/>
    <property type="match status" value="1"/>
</dbReference>
<dbReference type="SUPFAM" id="SSF55666">
    <property type="entry name" value="Ribonuclease PH domain 2-like"/>
    <property type="match status" value="2"/>
</dbReference>
<dbReference type="Pfam" id="PF01138">
    <property type="entry name" value="RNase_PH"/>
    <property type="match status" value="2"/>
</dbReference>
<evidence type="ECO:0000256" key="7">
    <source>
        <dbReference type="ARBA" id="ARBA00022884"/>
    </source>
</evidence>
<dbReference type="GO" id="GO:0000175">
    <property type="term" value="F:3'-5'-RNA exonuclease activity"/>
    <property type="evidence" value="ECO:0007669"/>
    <property type="project" value="TreeGrafter"/>
</dbReference>
<dbReference type="InterPro" id="IPR015848">
    <property type="entry name" value="PNPase_PH_RNA-bd_bac/org-type"/>
</dbReference>
<dbReference type="GO" id="GO:0005829">
    <property type="term" value="C:cytosol"/>
    <property type="evidence" value="ECO:0007669"/>
    <property type="project" value="TreeGrafter"/>
</dbReference>
<evidence type="ECO:0000256" key="9">
    <source>
        <dbReference type="SAM" id="MobiDB-lite"/>
    </source>
</evidence>
<keyword evidence="4 8" id="KW-0548">Nucleotidyltransferase</keyword>
<dbReference type="EC" id="2.7.7.8" evidence="8"/>
<evidence type="ECO:0000313" key="11">
    <source>
        <dbReference type="EMBL" id="QEK51533.1"/>
    </source>
</evidence>
<reference evidence="11 12" key="1">
    <citation type="submission" date="2019-08" db="EMBL/GenBank/DDBJ databases">
        <title>Pedobacter sp. nov., isolated from Han river, South Korea.</title>
        <authorList>
            <person name="Lee D.-H."/>
            <person name="Kim Y.-S."/>
            <person name="Hwang E.-M."/>
            <person name="Le Tran T.C."/>
            <person name="Cha C.-J."/>
        </authorList>
    </citation>
    <scope>NUCLEOTIDE SEQUENCE [LARGE SCALE GENOMIC DNA]</scope>
    <source>
        <strain evidence="11 12">CJ43</strain>
    </source>
</reference>
<dbReference type="InterPro" id="IPR036345">
    <property type="entry name" value="ExoRNase_PH_dom2_sf"/>
</dbReference>
<dbReference type="GO" id="GO:0006402">
    <property type="term" value="P:mRNA catabolic process"/>
    <property type="evidence" value="ECO:0007669"/>
    <property type="project" value="UniProtKB-UniRule"/>
</dbReference>
<evidence type="ECO:0000256" key="3">
    <source>
        <dbReference type="ARBA" id="ARBA00022679"/>
    </source>
</evidence>
<evidence type="ECO:0000259" key="10">
    <source>
        <dbReference type="PROSITE" id="PS50126"/>
    </source>
</evidence>
<dbReference type="GO" id="GO:0003723">
    <property type="term" value="F:RNA binding"/>
    <property type="evidence" value="ECO:0007669"/>
    <property type="project" value="UniProtKB-UniRule"/>
</dbReference>
<dbReference type="GO" id="GO:0000287">
    <property type="term" value="F:magnesium ion binding"/>
    <property type="evidence" value="ECO:0007669"/>
    <property type="project" value="UniProtKB-UniRule"/>
</dbReference>
<dbReference type="InterPro" id="IPR012340">
    <property type="entry name" value="NA-bd_OB-fold"/>
</dbReference>
<dbReference type="RefSeq" id="WP_149074516.1">
    <property type="nucleotide sequence ID" value="NZ_CP043329.1"/>
</dbReference>
<dbReference type="PROSITE" id="PS50126">
    <property type="entry name" value="S1"/>
    <property type="match status" value="1"/>
</dbReference>
<comment type="cofactor">
    <cofactor evidence="8">
        <name>Mg(2+)</name>
        <dbReference type="ChEBI" id="CHEBI:18420"/>
    </cofactor>
</comment>
<dbReference type="FunFam" id="3.30.230.70:FF:000001">
    <property type="entry name" value="Polyribonucleotide nucleotidyltransferase"/>
    <property type="match status" value="1"/>
</dbReference>
<comment type="subcellular location">
    <subcellularLocation>
        <location evidence="8">Cytoplasm</location>
    </subcellularLocation>
</comment>
<dbReference type="EMBL" id="CP043329">
    <property type="protein sequence ID" value="QEK51533.1"/>
    <property type="molecule type" value="Genomic_DNA"/>
</dbReference>
<dbReference type="PROSITE" id="PS50084">
    <property type="entry name" value="KH_TYPE_1"/>
    <property type="match status" value="1"/>
</dbReference>
<dbReference type="KEGG" id="pej:FYC62_07555"/>
<dbReference type="SUPFAM" id="SSF54211">
    <property type="entry name" value="Ribosomal protein S5 domain 2-like"/>
    <property type="match status" value="2"/>
</dbReference>
<keyword evidence="3 8" id="KW-0808">Transferase</keyword>
<dbReference type="Pfam" id="PF03725">
    <property type="entry name" value="RNase_PH_C"/>
    <property type="match status" value="1"/>
</dbReference>
<evidence type="ECO:0000256" key="1">
    <source>
        <dbReference type="ARBA" id="ARBA00007404"/>
    </source>
</evidence>
<comment type="function">
    <text evidence="8">Involved in mRNA degradation. Catalyzes the phosphorolysis of single-stranded polyribonucleotides processively in the 3'- to 5'-direction.</text>
</comment>
<keyword evidence="2 8" id="KW-0963">Cytoplasm</keyword>
<dbReference type="InterPro" id="IPR003029">
    <property type="entry name" value="S1_domain"/>
</dbReference>
<dbReference type="NCBIfam" id="NF008805">
    <property type="entry name" value="PRK11824.1"/>
    <property type="match status" value="1"/>
</dbReference>
<sequence>MSLNVFKKSIDLGDGRIIEIETGKLAKQADGSVVVKQGDTMLLATVVSNKDAKEGVDFLPLSVDYQEKYAAAGRIPGGFLRREARLSDYEVLISRLVDRALRPLFPEDYHADTQVMISLISSDKNIMPDALVGLAASAALAVSDIPFNGPISEVRVAKIDGELVINPSRSDLERATLEFIVAGSAQDINMVEGEADEIQEAELVEAIQFAHAAIKVQVQAQVELGELVGKTVKRTYSHENSDLDLKAKITADTYDKVYAVAKSGAGKDDRSAAFKALQDEVLAALGEDATETTKFLAKKYFHDVQYDAVRALLLNEGIRLDGRHTKQIRPIWSEVGYLPSAHGSAVFTRGETQSLTTVTLGAKDDEQLIDGAFINGYNKFLLHYNFPAFSTGEARPNRGVGRREIGHGNLAMRAIKKVLPGDEENPYTIRVVSDILESNGSSSMATVCAGTLALMDAGIKLKAPVSGIAMGLISDDKTGKYAILSDILGDEDHLGDMDFKVTGSRNGITACQMDLKVNGLSYEVLTEALNQAKEGRLHILGEMEKTMSAPREDFKPHAPRIISMTIDKEFIGAVIGPGGKIIQEMQRETGATISIEEKDNKGVIQIFADNKDAIDQAVRRIKNIVAKPEVGEVYEGKVKSIMPFGAFVEIMPGKDGLLHISEIDWKRYETMDGIFQVGDEVRVKLLDIDKQGKLKLSRKALLPRPPKPDAAPAEEAPQA</sequence>
<protein>
    <recommendedName>
        <fullName evidence="8">Polyribonucleotide nucleotidyltransferase</fullName>
        <ecNumber evidence="8">2.7.7.8</ecNumber>
    </recommendedName>
    <alternativeName>
        <fullName evidence="8">Polynucleotide phosphorylase</fullName>
        <shortName evidence="8">PNPase</shortName>
    </alternativeName>
</protein>
<feature type="domain" description="S1 motif" evidence="10">
    <location>
        <begin position="631"/>
        <end position="699"/>
    </location>
</feature>
<proteinExistence type="inferred from homology"/>
<keyword evidence="12" id="KW-1185">Reference proteome</keyword>
<dbReference type="PANTHER" id="PTHR11252">
    <property type="entry name" value="POLYRIBONUCLEOTIDE NUCLEOTIDYLTRANSFERASE"/>
    <property type="match status" value="1"/>
</dbReference>
<dbReference type="PIRSF" id="PIRSF005499">
    <property type="entry name" value="PNPase"/>
    <property type="match status" value="1"/>
</dbReference>
<dbReference type="Pfam" id="PF03726">
    <property type="entry name" value="PNPase"/>
    <property type="match status" value="1"/>
</dbReference>
<dbReference type="GO" id="GO:0006396">
    <property type="term" value="P:RNA processing"/>
    <property type="evidence" value="ECO:0007669"/>
    <property type="project" value="InterPro"/>
</dbReference>
<dbReference type="InterPro" id="IPR036612">
    <property type="entry name" value="KH_dom_type_1_sf"/>
</dbReference>
<dbReference type="Pfam" id="PF00013">
    <property type="entry name" value="KH_1"/>
    <property type="match status" value="1"/>
</dbReference>
<dbReference type="CDD" id="cd04472">
    <property type="entry name" value="S1_PNPase"/>
    <property type="match status" value="1"/>
</dbReference>
<dbReference type="InterPro" id="IPR001247">
    <property type="entry name" value="ExoRNase_PH_dom1"/>
</dbReference>
<evidence type="ECO:0000256" key="8">
    <source>
        <dbReference type="HAMAP-Rule" id="MF_01595"/>
    </source>
</evidence>
<dbReference type="InterPro" id="IPR004087">
    <property type="entry name" value="KH_dom"/>
</dbReference>
<dbReference type="InterPro" id="IPR012162">
    <property type="entry name" value="PNPase"/>
</dbReference>
<evidence type="ECO:0000313" key="12">
    <source>
        <dbReference type="Proteomes" id="UP000323653"/>
    </source>
</evidence>
<dbReference type="PANTHER" id="PTHR11252:SF0">
    <property type="entry name" value="POLYRIBONUCLEOTIDE NUCLEOTIDYLTRANSFERASE 1, MITOCHONDRIAL"/>
    <property type="match status" value="1"/>
</dbReference>
<name>A0A5C0VID7_9SPHI</name>
<dbReference type="SMART" id="SM00322">
    <property type="entry name" value="KH"/>
    <property type="match status" value="1"/>
</dbReference>
<dbReference type="NCBIfam" id="TIGR03591">
    <property type="entry name" value="polynuc_phos"/>
    <property type="match status" value="1"/>
</dbReference>
<evidence type="ECO:0000256" key="5">
    <source>
        <dbReference type="ARBA" id="ARBA00022723"/>
    </source>
</evidence>
<dbReference type="CDD" id="cd11363">
    <property type="entry name" value="RNase_PH_PNPase_1"/>
    <property type="match status" value="1"/>
</dbReference>
<keyword evidence="5 8" id="KW-0479">Metal-binding</keyword>
<feature type="region of interest" description="Disordered" evidence="9">
    <location>
        <begin position="699"/>
        <end position="719"/>
    </location>
</feature>
<organism evidence="11 12">
    <name type="scientific">Pedobacter aquae</name>
    <dbReference type="NCBI Taxonomy" id="2605747"/>
    <lineage>
        <taxon>Bacteria</taxon>
        <taxon>Pseudomonadati</taxon>
        <taxon>Bacteroidota</taxon>
        <taxon>Sphingobacteriia</taxon>
        <taxon>Sphingobacteriales</taxon>
        <taxon>Sphingobacteriaceae</taxon>
        <taxon>Pedobacter</taxon>
    </lineage>
</organism>
<dbReference type="Pfam" id="PF00575">
    <property type="entry name" value="S1"/>
    <property type="match status" value="1"/>
</dbReference>
<dbReference type="FunFam" id="3.30.230.70:FF:000002">
    <property type="entry name" value="Polyribonucleotide nucleotidyltransferase"/>
    <property type="match status" value="1"/>
</dbReference>
<evidence type="ECO:0000256" key="4">
    <source>
        <dbReference type="ARBA" id="ARBA00022695"/>
    </source>
</evidence>
<evidence type="ECO:0000256" key="2">
    <source>
        <dbReference type="ARBA" id="ARBA00022490"/>
    </source>
</evidence>
<keyword evidence="7 8" id="KW-0694">RNA-binding</keyword>
<dbReference type="SUPFAM" id="SSF46915">
    <property type="entry name" value="Polynucleotide phosphorylase/guanosine pentaphosphate synthase (PNPase/GPSI), domain 3"/>
    <property type="match status" value="1"/>
</dbReference>
<dbReference type="HAMAP" id="MF_01595">
    <property type="entry name" value="PNPase"/>
    <property type="match status" value="1"/>
</dbReference>
<dbReference type="InterPro" id="IPR015847">
    <property type="entry name" value="ExoRNase_PH_dom2"/>
</dbReference>
<feature type="binding site" evidence="8">
    <location>
        <position position="492"/>
    </location>
    <ligand>
        <name>Mg(2+)</name>
        <dbReference type="ChEBI" id="CHEBI:18420"/>
    </ligand>
</feature>
<dbReference type="SMART" id="SM00316">
    <property type="entry name" value="S1"/>
    <property type="match status" value="1"/>
</dbReference>
<dbReference type="Proteomes" id="UP000323653">
    <property type="component" value="Chromosome"/>
</dbReference>
<dbReference type="InterPro" id="IPR004088">
    <property type="entry name" value="KH_dom_type_1"/>
</dbReference>
<comment type="similarity">
    <text evidence="1 8">Belongs to the polyribonucleotide nucleotidyltransferase family.</text>
</comment>
<dbReference type="Gene3D" id="3.30.230.70">
    <property type="entry name" value="GHMP Kinase, N-terminal domain"/>
    <property type="match status" value="2"/>
</dbReference>
<evidence type="ECO:0000256" key="6">
    <source>
        <dbReference type="ARBA" id="ARBA00022842"/>
    </source>
</evidence>
<gene>
    <name evidence="8 11" type="primary">pnp</name>
    <name evidence="11" type="ORF">FYC62_07555</name>
</gene>
<dbReference type="SUPFAM" id="SSF50249">
    <property type="entry name" value="Nucleic acid-binding proteins"/>
    <property type="match status" value="1"/>
</dbReference>
<feature type="binding site" evidence="8">
    <location>
        <position position="498"/>
    </location>
    <ligand>
        <name>Mg(2+)</name>
        <dbReference type="ChEBI" id="CHEBI:18420"/>
    </ligand>
</feature>
<dbReference type="FunFam" id="3.30.1370.10:FF:000001">
    <property type="entry name" value="Polyribonucleotide nucleotidyltransferase"/>
    <property type="match status" value="1"/>
</dbReference>
<dbReference type="AlphaFoldDB" id="A0A5C0VID7"/>
<keyword evidence="6 8" id="KW-0460">Magnesium</keyword>
<dbReference type="InterPro" id="IPR036456">
    <property type="entry name" value="PNPase_PH_RNA-bd_sf"/>
</dbReference>
<dbReference type="CDD" id="cd02393">
    <property type="entry name" value="KH-I_PNPase"/>
    <property type="match status" value="1"/>
</dbReference>
<feature type="compositionally biased region" description="Low complexity" evidence="9">
    <location>
        <begin position="710"/>
        <end position="719"/>
    </location>
</feature>
<dbReference type="InterPro" id="IPR027408">
    <property type="entry name" value="PNPase/RNase_PH_dom_sf"/>
</dbReference>
<dbReference type="InterPro" id="IPR020568">
    <property type="entry name" value="Ribosomal_Su5_D2-typ_SF"/>
</dbReference>
<dbReference type="Gene3D" id="3.30.1370.10">
    <property type="entry name" value="K Homology domain, type 1"/>
    <property type="match status" value="1"/>
</dbReference>